<keyword evidence="10 13" id="KW-0411">Iron-sulfur</keyword>
<organism evidence="20 21">
    <name type="scientific">Nezara viridula</name>
    <name type="common">Southern green stink bug</name>
    <name type="synonym">Cimex viridulus</name>
    <dbReference type="NCBI Taxonomy" id="85310"/>
    <lineage>
        <taxon>Eukaryota</taxon>
        <taxon>Metazoa</taxon>
        <taxon>Ecdysozoa</taxon>
        <taxon>Arthropoda</taxon>
        <taxon>Hexapoda</taxon>
        <taxon>Insecta</taxon>
        <taxon>Pterygota</taxon>
        <taxon>Neoptera</taxon>
        <taxon>Paraneoptera</taxon>
        <taxon>Hemiptera</taxon>
        <taxon>Heteroptera</taxon>
        <taxon>Panheteroptera</taxon>
        <taxon>Pentatomomorpha</taxon>
        <taxon>Pentatomoidea</taxon>
        <taxon>Pentatomidae</taxon>
        <taxon>Pentatominae</taxon>
        <taxon>Nezara</taxon>
    </lineage>
</organism>
<reference evidence="20" key="1">
    <citation type="submission" date="2022-01" db="EMBL/GenBank/DDBJ databases">
        <authorList>
            <person name="King R."/>
        </authorList>
    </citation>
    <scope>NUCLEOTIDE SEQUENCE</scope>
</reference>
<name>A0A9P0HLT1_NEZVI</name>
<keyword evidence="21" id="KW-1185">Reference proteome</keyword>
<dbReference type="SUPFAM" id="SSF56672">
    <property type="entry name" value="DNA/RNA polymerases"/>
    <property type="match status" value="1"/>
</dbReference>
<comment type="cofactor">
    <cofactor evidence="1 13">
        <name>[4Fe-4S] cluster</name>
        <dbReference type="ChEBI" id="CHEBI:49883"/>
    </cofactor>
</comment>
<dbReference type="FunFam" id="1.10.287.690:FF:000002">
    <property type="entry name" value="DNA polymerase zeta"/>
    <property type="match status" value="1"/>
</dbReference>
<feature type="region of interest" description="Disordered" evidence="14">
    <location>
        <begin position="234"/>
        <end position="255"/>
    </location>
</feature>
<dbReference type="CDD" id="cd05534">
    <property type="entry name" value="POLBc_zeta"/>
    <property type="match status" value="1"/>
</dbReference>
<feature type="compositionally biased region" description="Polar residues" evidence="14">
    <location>
        <begin position="245"/>
        <end position="254"/>
    </location>
</feature>
<feature type="domain" description="DNA-directed DNA polymerase family B exonuclease" evidence="16">
    <location>
        <begin position="871"/>
        <end position="1046"/>
    </location>
</feature>
<evidence type="ECO:0000259" key="17">
    <source>
        <dbReference type="Pfam" id="PF14260"/>
    </source>
</evidence>
<dbReference type="InterPro" id="IPR042087">
    <property type="entry name" value="DNA_pol_B_thumb"/>
</dbReference>
<evidence type="ECO:0000259" key="15">
    <source>
        <dbReference type="Pfam" id="PF00136"/>
    </source>
</evidence>
<keyword evidence="4 13" id="KW-0548">Nucleotidyltransferase</keyword>
<dbReference type="PRINTS" id="PR00106">
    <property type="entry name" value="DNAPOLB"/>
</dbReference>
<dbReference type="Gene3D" id="1.10.287.690">
    <property type="entry name" value="Helix hairpin bin"/>
    <property type="match status" value="1"/>
</dbReference>
<dbReference type="InterPro" id="IPR030559">
    <property type="entry name" value="PolZ_Rev3"/>
</dbReference>
<evidence type="ECO:0000256" key="8">
    <source>
        <dbReference type="ARBA" id="ARBA00022932"/>
    </source>
</evidence>
<evidence type="ECO:0000256" key="4">
    <source>
        <dbReference type="ARBA" id="ARBA00022695"/>
    </source>
</evidence>
<keyword evidence="3 13" id="KW-0808">Transferase</keyword>
<dbReference type="Pfam" id="PF03104">
    <property type="entry name" value="DNA_pol_B_exo1"/>
    <property type="match status" value="1"/>
</dbReference>
<gene>
    <name evidence="20" type="ORF">NEZAVI_LOCUS13325</name>
</gene>
<feature type="domain" description="DNA polymerase delta/zeta catalytic subunit N-terminal" evidence="18">
    <location>
        <begin position="56"/>
        <end position="132"/>
    </location>
</feature>
<evidence type="ECO:0000313" key="21">
    <source>
        <dbReference type="Proteomes" id="UP001152798"/>
    </source>
</evidence>
<dbReference type="Gene3D" id="3.30.342.10">
    <property type="entry name" value="DNA Polymerase, chain B, domain 1"/>
    <property type="match status" value="1"/>
</dbReference>
<evidence type="ECO:0000256" key="5">
    <source>
        <dbReference type="ARBA" id="ARBA00022723"/>
    </source>
</evidence>
<evidence type="ECO:0000256" key="14">
    <source>
        <dbReference type="SAM" id="MobiDB-lite"/>
    </source>
</evidence>
<dbReference type="PROSITE" id="PS00116">
    <property type="entry name" value="DNA_POLYMERASE_B"/>
    <property type="match status" value="1"/>
</dbReference>
<keyword evidence="13" id="KW-0238">DNA-binding</keyword>
<dbReference type="InterPro" id="IPR023211">
    <property type="entry name" value="DNA_pol_palm_dom_sf"/>
</dbReference>
<dbReference type="Pfam" id="PF24055">
    <property type="entry name" value="POL3_N"/>
    <property type="match status" value="1"/>
</dbReference>
<evidence type="ECO:0000256" key="10">
    <source>
        <dbReference type="ARBA" id="ARBA00023014"/>
    </source>
</evidence>
<dbReference type="GO" id="GO:0000166">
    <property type="term" value="F:nucleotide binding"/>
    <property type="evidence" value="ECO:0007669"/>
    <property type="project" value="InterPro"/>
</dbReference>
<dbReference type="Pfam" id="PF24065">
    <property type="entry name" value="REV3_N"/>
    <property type="match status" value="1"/>
</dbReference>
<keyword evidence="13" id="KW-0004">4Fe-4S</keyword>
<comment type="subcellular location">
    <subcellularLocation>
        <location evidence="13">Nucleus</location>
    </subcellularLocation>
</comment>
<dbReference type="InterPro" id="IPR012337">
    <property type="entry name" value="RNaseH-like_sf"/>
</dbReference>
<dbReference type="GO" id="GO:0005634">
    <property type="term" value="C:nucleus"/>
    <property type="evidence" value="ECO:0007669"/>
    <property type="project" value="UniProtKB-SubCell"/>
</dbReference>
<dbReference type="GO" id="GO:0016035">
    <property type="term" value="C:zeta DNA polymerase complex"/>
    <property type="evidence" value="ECO:0007669"/>
    <property type="project" value="InterPro"/>
</dbReference>
<evidence type="ECO:0000256" key="13">
    <source>
        <dbReference type="RuleBase" id="RU000442"/>
    </source>
</evidence>
<dbReference type="FunFam" id="3.30.420.10:FF:000024">
    <property type="entry name" value="DNA polymerase zeta catalytic subunit"/>
    <property type="match status" value="1"/>
</dbReference>
<keyword evidence="7 13" id="KW-0862">Zinc</keyword>
<evidence type="ECO:0000313" key="20">
    <source>
        <dbReference type="EMBL" id="CAH1405030.1"/>
    </source>
</evidence>
<evidence type="ECO:0000256" key="1">
    <source>
        <dbReference type="ARBA" id="ARBA00001966"/>
    </source>
</evidence>
<dbReference type="InterPro" id="IPR006134">
    <property type="entry name" value="DNA-dir_DNA_pol_B_multi_dom"/>
</dbReference>
<keyword evidence="9 13" id="KW-0408">Iron</keyword>
<feature type="domain" description="DNA-directed DNA polymerase family B multifunctional" evidence="15">
    <location>
        <begin position="1114"/>
        <end position="1564"/>
    </location>
</feature>
<dbReference type="PANTHER" id="PTHR45812">
    <property type="entry name" value="DNA POLYMERASE ZETA CATALYTIC SUBUNIT"/>
    <property type="match status" value="1"/>
</dbReference>
<evidence type="ECO:0000256" key="3">
    <source>
        <dbReference type="ARBA" id="ARBA00022679"/>
    </source>
</evidence>
<sequence>MGSLRIITVDHYMSKPLSGFDPLYSHFRNSAVKEVPVIRIFGVTPSGEKACAHIHGAFPYVCIPYDSKEGRASFTYTMAECLDSAINNSFGGGSRQQHVYKISEFSAIPFYGFNSSKQQFLKIEFYRPSMIKRAIQILQAGGVCGQKFQPHEAHLSYILQFFIDYNLYGMNFLKLSEVAYRMETNCETPTVADYLSKTTSCQVELDATVEHIMNKHEAANGNSLNPGLASIREEEQRRKMEDGIDQSSLSLSDSRNFEPTKSDLQFRNQFINGIKERKELEASEANFDGLSQSSSIGTQHVAFDSEDVSVLKVLLDRLVADNDAPDEDSILGSWSPHNEGNDEPVFEETEDHQEVDDLSQPFVSFIELSDSEDEAIPTNQALRNFKVERNSSSSGDEWQPLYVDGNADDPTKDEPVKRRQRKAPNWRNKYGPLDVKVYKSPKREVSKKKISSPEIFRTLEQNTSELRKIRSPRNNKTHPDLSSNSSSSFNVDSTFTVKEEGRVTRSRARRNLFSTNDTQTNVSAVKKVLFEIKDDSQESTKKKICNDSNNIKSRTNKIIASRNSISTGTVTVLANPSNAEENISIKGPNPLSDSSKAELPFDVASEEIILLGNSSNVITSSDGSVSPPSERVTANDRLTNQTVTCGHINYDSNDSCSTVLWSDVNATQHSIASFYGDTTMAAVVDSNHKILTPAVDAPSSSEVEETMTIYDIGKAIPIEPFYSNPCDGSSSKEIGFTIVSLKSKFPPHLEEFTGDFGSVLDKISVNPNRATSSRRPVILQPVIDPPLPSEILLNCDDKCDSVDSSIIPLTAEDDSCTEILDSQDSAKPRNRRLTQVMREKRQSGEIDLATPNNSGQFKMDFQNLQEVHMSSLYRYTTLMVLEIHAGTRGELCPDPEYDAIQAIFYLMMNDVPPGSDKPTRLMGAVIVSNVACHGIPYECDMKMVGTEKELITSLLDVVNCHDPDIIAGYEIEMQSWGYLIQRGYTLGFNLLLDLSRVKIQKAGPPPSQLSGQTLEKDYNLRLPGRIVLNVWRIMRHEVALLSYSFESLIYHVLHTRVPKFSYKTLTQWWNHGSYKFRCLVIQHYLTMVDGTERLLDQLDLVRRTSELASLFGIQFYEVFSRGSQFRVESMMLRLAKRLGFVAVSPSVEQRAHMMAPQSLPLIMEPESRFYGDPVIVLDFQSLYPSMMIAYNYCFSTCLGRIADLVASDEFKFGCTSLKTNLKELFKLQNHIHVSPAGIVFVDKSIRKGVLPQMLEEILETRLMVKASMKRHKDKKLLTRALDARQLGLKLIANVTYGYTSANFSGRMPCIEVGDSVVSKGRETLERAIRLVEETGEWKARVIYGDTDSLFVLCPGRTKEEAFVIGQQIAEQVTNANPPPVKLKLEKVFLPCILQTKKRYVGYMYESADQETPIYLAKGIETVRRDGCPAASKILEKSLKLLFDQGDMSAVRQYVRLQLTKVLSGRLSPAELSFAKEYRGISGYHPTAPVPALKIARELLSRDRRAEPRRSERVPYVVVCGPPGLPLISLVRHLPAYLADCSQLVLNADYYITKAIIPPLERCLTLVGADVFSWYSTLPKKQLFRGQQLKGSNAVRKATISQYFATVNCVVCSRATRLGLCESCQVEPHLAIAHLSRNLFNLERKAFMFDKICQSCCSRSYETDCISLDCPILFRRVQATIDKMQTTNLRHIMDNLIRELSLV</sequence>
<dbReference type="Gene3D" id="1.10.132.60">
    <property type="entry name" value="DNA polymerase family B, C-terminal domain"/>
    <property type="match status" value="1"/>
</dbReference>
<feature type="domain" description="C4-type zinc-finger of DNA polymerase delta" evidence="17">
    <location>
        <begin position="1608"/>
        <end position="1675"/>
    </location>
</feature>
<dbReference type="OrthoDB" id="2414538at2759"/>
<dbReference type="InterPro" id="IPR025687">
    <property type="entry name" value="Znf-C4pol"/>
</dbReference>
<dbReference type="Gene3D" id="3.90.1600.10">
    <property type="entry name" value="Palm domain of DNA polymerase"/>
    <property type="match status" value="1"/>
</dbReference>
<dbReference type="InterPro" id="IPR056447">
    <property type="entry name" value="REV3_N"/>
</dbReference>
<keyword evidence="5 13" id="KW-0479">Metal-binding</keyword>
<dbReference type="Gene3D" id="3.30.420.10">
    <property type="entry name" value="Ribonuclease H-like superfamily/Ribonuclease H"/>
    <property type="match status" value="1"/>
</dbReference>
<dbReference type="SUPFAM" id="SSF53098">
    <property type="entry name" value="Ribonuclease H-like"/>
    <property type="match status" value="1"/>
</dbReference>
<dbReference type="SMART" id="SM00486">
    <property type="entry name" value="POLBc"/>
    <property type="match status" value="1"/>
</dbReference>
<evidence type="ECO:0000259" key="19">
    <source>
        <dbReference type="Pfam" id="PF24065"/>
    </source>
</evidence>
<dbReference type="InterPro" id="IPR056435">
    <property type="entry name" value="DPOD/Z_N"/>
</dbReference>
<dbReference type="GO" id="GO:0051539">
    <property type="term" value="F:4 iron, 4 sulfur cluster binding"/>
    <property type="evidence" value="ECO:0007669"/>
    <property type="project" value="UniProtKB-KW"/>
</dbReference>
<evidence type="ECO:0000256" key="11">
    <source>
        <dbReference type="ARBA" id="ARBA00023204"/>
    </source>
</evidence>
<dbReference type="EC" id="2.7.7.7" evidence="13"/>
<dbReference type="GO" id="GO:0003887">
    <property type="term" value="F:DNA-directed DNA polymerase activity"/>
    <property type="evidence" value="ECO:0007669"/>
    <property type="project" value="UniProtKB-KW"/>
</dbReference>
<dbReference type="GO" id="GO:0008270">
    <property type="term" value="F:zinc ion binding"/>
    <property type="evidence" value="ECO:0007669"/>
    <property type="project" value="UniProtKB-KW"/>
</dbReference>
<accession>A0A9P0HLT1</accession>
<dbReference type="Proteomes" id="UP001152798">
    <property type="component" value="Chromosome 6"/>
</dbReference>
<feature type="domain" description="DNA polymerase zeta catalytic subunit N-terminal" evidence="19">
    <location>
        <begin position="3"/>
        <end position="55"/>
    </location>
</feature>
<feature type="compositionally biased region" description="Acidic residues" evidence="14">
    <location>
        <begin position="341"/>
        <end position="350"/>
    </location>
</feature>
<dbReference type="Pfam" id="PF00136">
    <property type="entry name" value="DNA_pol_B"/>
    <property type="match status" value="1"/>
</dbReference>
<feature type="region of interest" description="Disordered" evidence="14">
    <location>
        <begin position="326"/>
        <end position="350"/>
    </location>
</feature>
<keyword evidence="8 13" id="KW-0239">DNA-directed DNA polymerase</keyword>
<dbReference type="InterPro" id="IPR036397">
    <property type="entry name" value="RNaseH_sf"/>
</dbReference>
<dbReference type="FunFam" id="1.10.132.60:FF:000005">
    <property type="entry name" value="Putative DNA polymerase zeta catalytic subunit"/>
    <property type="match status" value="1"/>
</dbReference>
<feature type="region of interest" description="Disordered" evidence="14">
    <location>
        <begin position="388"/>
        <end position="429"/>
    </location>
</feature>
<dbReference type="CDD" id="cd05778">
    <property type="entry name" value="DNA_polB_zeta_exo"/>
    <property type="match status" value="1"/>
</dbReference>
<dbReference type="InterPro" id="IPR017964">
    <property type="entry name" value="DNA-dir_DNA_pol_B_CS"/>
</dbReference>
<comment type="similarity">
    <text evidence="2 13">Belongs to the DNA polymerase type-B family.</text>
</comment>
<dbReference type="GO" id="GO:0000724">
    <property type="term" value="P:double-strand break repair via homologous recombination"/>
    <property type="evidence" value="ECO:0007669"/>
    <property type="project" value="TreeGrafter"/>
</dbReference>
<dbReference type="Pfam" id="PF14260">
    <property type="entry name" value="zf-C4pol"/>
    <property type="match status" value="1"/>
</dbReference>
<evidence type="ECO:0000259" key="18">
    <source>
        <dbReference type="Pfam" id="PF24055"/>
    </source>
</evidence>
<keyword evidence="13" id="KW-0539">Nucleus</keyword>
<comment type="catalytic activity">
    <reaction evidence="12 13">
        <text>DNA(n) + a 2'-deoxyribonucleoside 5'-triphosphate = DNA(n+1) + diphosphate</text>
        <dbReference type="Rhea" id="RHEA:22508"/>
        <dbReference type="Rhea" id="RHEA-COMP:17339"/>
        <dbReference type="Rhea" id="RHEA-COMP:17340"/>
        <dbReference type="ChEBI" id="CHEBI:33019"/>
        <dbReference type="ChEBI" id="CHEBI:61560"/>
        <dbReference type="ChEBI" id="CHEBI:173112"/>
        <dbReference type="EC" id="2.7.7.7"/>
    </reaction>
</comment>
<feature type="region of interest" description="Disordered" evidence="14">
    <location>
        <begin position="463"/>
        <end position="488"/>
    </location>
</feature>
<dbReference type="PANTHER" id="PTHR45812:SF1">
    <property type="entry name" value="DNA POLYMERASE ZETA CATALYTIC SUBUNIT"/>
    <property type="match status" value="1"/>
</dbReference>
<proteinExistence type="inferred from homology"/>
<dbReference type="InterPro" id="IPR006172">
    <property type="entry name" value="DNA-dir_DNA_pol_B"/>
</dbReference>
<evidence type="ECO:0000256" key="6">
    <source>
        <dbReference type="ARBA" id="ARBA00022763"/>
    </source>
</evidence>
<dbReference type="GO" id="GO:0003677">
    <property type="term" value="F:DNA binding"/>
    <property type="evidence" value="ECO:0007669"/>
    <property type="project" value="UniProtKB-KW"/>
</dbReference>
<dbReference type="GO" id="GO:0006260">
    <property type="term" value="P:DNA replication"/>
    <property type="evidence" value="ECO:0007669"/>
    <property type="project" value="UniProtKB-KW"/>
</dbReference>
<keyword evidence="6" id="KW-0227">DNA damage</keyword>
<dbReference type="EMBL" id="OV725082">
    <property type="protein sequence ID" value="CAH1405030.1"/>
    <property type="molecule type" value="Genomic_DNA"/>
</dbReference>
<keyword evidence="13" id="KW-0863">Zinc-finger</keyword>
<dbReference type="InterPro" id="IPR006133">
    <property type="entry name" value="DNA-dir_DNA_pol_B_exonuc"/>
</dbReference>
<evidence type="ECO:0000256" key="12">
    <source>
        <dbReference type="ARBA" id="ARBA00049244"/>
    </source>
</evidence>
<keyword evidence="11" id="KW-0234">DNA repair</keyword>
<dbReference type="GO" id="GO:0042276">
    <property type="term" value="P:error-prone translesion synthesis"/>
    <property type="evidence" value="ECO:0007669"/>
    <property type="project" value="TreeGrafter"/>
</dbReference>
<evidence type="ECO:0000256" key="7">
    <source>
        <dbReference type="ARBA" id="ARBA00022833"/>
    </source>
</evidence>
<evidence type="ECO:0000256" key="2">
    <source>
        <dbReference type="ARBA" id="ARBA00005755"/>
    </source>
</evidence>
<keyword evidence="13" id="KW-0235">DNA replication</keyword>
<evidence type="ECO:0000256" key="9">
    <source>
        <dbReference type="ARBA" id="ARBA00023004"/>
    </source>
</evidence>
<dbReference type="InterPro" id="IPR043502">
    <property type="entry name" value="DNA/RNA_pol_sf"/>
</dbReference>
<evidence type="ECO:0000259" key="16">
    <source>
        <dbReference type="Pfam" id="PF03104"/>
    </source>
</evidence>
<protein>
    <recommendedName>
        <fullName evidence="13">DNA polymerase</fullName>
        <ecNumber evidence="13">2.7.7.7</ecNumber>
    </recommendedName>
</protein>